<dbReference type="InterPro" id="IPR029063">
    <property type="entry name" value="SAM-dependent_MTases_sf"/>
</dbReference>
<keyword evidence="2 13" id="KW-0489">Methyltransferase</keyword>
<feature type="region of interest" description="Disordered" evidence="12">
    <location>
        <begin position="1"/>
        <end position="26"/>
    </location>
</feature>
<evidence type="ECO:0000256" key="11">
    <source>
        <dbReference type="PIRSR" id="PIRSR016958-1"/>
    </source>
</evidence>
<dbReference type="AlphaFoldDB" id="A0A0L0BUB1"/>
<evidence type="ECO:0000256" key="10">
    <source>
        <dbReference type="ARBA" id="ARBA00048167"/>
    </source>
</evidence>
<comment type="catalytic activity">
    <reaction evidence="10">
        <text>N-terminal L-alanyl-L-prolyl-L-lysyl-[protein] + 3 S-adenosyl-L-methionine = N-terminal N,N,N-trimethyl-L-alanyl-L-prolyl-L-lysyl-[protein] + 3 S-adenosyl-L-homocysteine + 3 H(+)</text>
        <dbReference type="Rhea" id="RHEA:54712"/>
        <dbReference type="Rhea" id="RHEA-COMP:13785"/>
        <dbReference type="Rhea" id="RHEA-COMP:13971"/>
        <dbReference type="ChEBI" id="CHEBI:15378"/>
        <dbReference type="ChEBI" id="CHEBI:57856"/>
        <dbReference type="ChEBI" id="CHEBI:59789"/>
        <dbReference type="ChEBI" id="CHEBI:138057"/>
        <dbReference type="ChEBI" id="CHEBI:138315"/>
        <dbReference type="EC" id="2.1.1.244"/>
    </reaction>
</comment>
<evidence type="ECO:0000256" key="1">
    <source>
        <dbReference type="ARBA" id="ARBA00009059"/>
    </source>
</evidence>
<evidence type="ECO:0000256" key="2">
    <source>
        <dbReference type="ARBA" id="ARBA00022603"/>
    </source>
</evidence>
<evidence type="ECO:0000313" key="14">
    <source>
        <dbReference type="Proteomes" id="UP000037069"/>
    </source>
</evidence>
<proteinExistence type="inferred from homology"/>
<reference evidence="13 14" key="1">
    <citation type="journal article" date="2015" name="Nat. Commun.">
        <title>Lucilia cuprina genome unlocks parasitic fly biology to underpin future interventions.</title>
        <authorList>
            <person name="Anstead C.A."/>
            <person name="Korhonen P.K."/>
            <person name="Young N.D."/>
            <person name="Hall R.S."/>
            <person name="Jex A.R."/>
            <person name="Murali S.C."/>
            <person name="Hughes D.S."/>
            <person name="Lee S.F."/>
            <person name="Perry T."/>
            <person name="Stroehlein A.J."/>
            <person name="Ansell B.R."/>
            <person name="Breugelmans B."/>
            <person name="Hofmann A."/>
            <person name="Qu J."/>
            <person name="Dugan S."/>
            <person name="Lee S.L."/>
            <person name="Chao H."/>
            <person name="Dinh H."/>
            <person name="Han Y."/>
            <person name="Doddapaneni H.V."/>
            <person name="Worley K.C."/>
            <person name="Muzny D.M."/>
            <person name="Ioannidis P."/>
            <person name="Waterhouse R.M."/>
            <person name="Zdobnov E.M."/>
            <person name="James P.J."/>
            <person name="Bagnall N.H."/>
            <person name="Kotze A.C."/>
            <person name="Gibbs R.A."/>
            <person name="Richards S."/>
            <person name="Batterham P."/>
            <person name="Gasser R.B."/>
        </authorList>
    </citation>
    <scope>NUCLEOTIDE SEQUENCE [LARGE SCALE GENOMIC DNA]</scope>
    <source>
        <strain evidence="13 14">LS</strain>
        <tissue evidence="13">Full body</tissue>
    </source>
</reference>
<dbReference type="EC" id="2.1.1.244" evidence="5"/>
<dbReference type="EMBL" id="JRES01001317">
    <property type="protein sequence ID" value="KNC23665.1"/>
    <property type="molecule type" value="Genomic_DNA"/>
</dbReference>
<comment type="catalytic activity">
    <reaction evidence="9">
        <text>N-terminal L-prolyl-L-prolyl-L-lysyl-[protein] + 2 S-adenosyl-L-methionine = N-terminal N,N-dimethyl-L-prolyl-L-prolyl-L-lysyl-[protein] + 2 S-adenosyl-L-homocysteine + 2 H(+)</text>
        <dbReference type="Rhea" id="RHEA:54736"/>
        <dbReference type="Rhea" id="RHEA-COMP:13787"/>
        <dbReference type="Rhea" id="RHEA-COMP:13974"/>
        <dbReference type="ChEBI" id="CHEBI:15378"/>
        <dbReference type="ChEBI" id="CHEBI:57856"/>
        <dbReference type="ChEBI" id="CHEBI:59789"/>
        <dbReference type="ChEBI" id="CHEBI:138059"/>
        <dbReference type="ChEBI" id="CHEBI:138318"/>
        <dbReference type="EC" id="2.1.1.244"/>
    </reaction>
</comment>
<dbReference type="SUPFAM" id="SSF53335">
    <property type="entry name" value="S-adenosyl-L-methionine-dependent methyltransferases"/>
    <property type="match status" value="1"/>
</dbReference>
<comment type="similarity">
    <text evidence="1">Belongs to the methyltransferase superfamily. NTM1 family.</text>
</comment>
<keyword evidence="3 13" id="KW-0808">Transferase</keyword>
<dbReference type="CDD" id="cd02440">
    <property type="entry name" value="AdoMet_MTases"/>
    <property type="match status" value="1"/>
</dbReference>
<evidence type="ECO:0000256" key="3">
    <source>
        <dbReference type="ARBA" id="ARBA00022679"/>
    </source>
</evidence>
<dbReference type="Pfam" id="PF05891">
    <property type="entry name" value="Methyltransf_PK"/>
    <property type="match status" value="1"/>
</dbReference>
<feature type="binding site" evidence="11">
    <location>
        <position position="157"/>
    </location>
    <ligand>
        <name>S-adenosyl-L-methionine</name>
        <dbReference type="ChEBI" id="CHEBI:59789"/>
    </ligand>
</feature>
<dbReference type="OMA" id="PVRMYCL"/>
<comment type="caution">
    <text evidence="13">The sequence shown here is derived from an EMBL/GenBank/DDBJ whole genome shotgun (WGS) entry which is preliminary data.</text>
</comment>
<dbReference type="OrthoDB" id="1298661at2759"/>
<keyword evidence="4 11" id="KW-0949">S-adenosyl-L-methionine</keyword>
<feature type="binding site" evidence="11">
    <location>
        <position position="84"/>
    </location>
    <ligand>
        <name>S-adenosyl-L-methionine</name>
        <dbReference type="ChEBI" id="CHEBI:59789"/>
    </ligand>
</feature>
<feature type="binding site" evidence="11">
    <location>
        <position position="89"/>
    </location>
    <ligand>
        <name>S-adenosyl-L-methionine</name>
        <dbReference type="ChEBI" id="CHEBI:59789"/>
    </ligand>
</feature>
<keyword evidence="14" id="KW-1185">Reference proteome</keyword>
<dbReference type="PANTHER" id="PTHR12753">
    <property type="entry name" value="AD-003 - RELATED"/>
    <property type="match status" value="1"/>
</dbReference>
<evidence type="ECO:0000256" key="8">
    <source>
        <dbReference type="ARBA" id="ARBA00047306"/>
    </source>
</evidence>
<dbReference type="FunFam" id="3.40.50.150:FF:000025">
    <property type="entry name" value="N-terminal Xaa-Pro-Lys N-methyltransferase 1"/>
    <property type="match status" value="1"/>
</dbReference>
<evidence type="ECO:0000256" key="6">
    <source>
        <dbReference type="ARBA" id="ARBA00039449"/>
    </source>
</evidence>
<dbReference type="Gene3D" id="3.40.50.150">
    <property type="entry name" value="Vaccinia Virus protein VP39"/>
    <property type="match status" value="1"/>
</dbReference>
<evidence type="ECO:0000256" key="9">
    <source>
        <dbReference type="ARBA" id="ARBA00047885"/>
    </source>
</evidence>
<evidence type="ECO:0000256" key="5">
    <source>
        <dbReference type="ARBA" id="ARBA00039112"/>
    </source>
</evidence>
<comment type="catalytic activity">
    <reaction evidence="8">
        <text>N-terminal L-seryl-L-prolyl-L-lysyl-[protein] + 3 S-adenosyl-L-methionine = N-terminal N,N,N-trimethyl-L-seryl-L-prolyl-L-lysyl-[protein] + 3 S-adenosyl-L-homocysteine + 3 H(+)</text>
        <dbReference type="Rhea" id="RHEA:54724"/>
        <dbReference type="Rhea" id="RHEA-COMP:13789"/>
        <dbReference type="Rhea" id="RHEA-COMP:13973"/>
        <dbReference type="ChEBI" id="CHEBI:15378"/>
        <dbReference type="ChEBI" id="CHEBI:57856"/>
        <dbReference type="ChEBI" id="CHEBI:59789"/>
        <dbReference type="ChEBI" id="CHEBI:138061"/>
        <dbReference type="ChEBI" id="CHEBI:138317"/>
        <dbReference type="EC" id="2.1.1.244"/>
    </reaction>
</comment>
<dbReference type="Proteomes" id="UP000037069">
    <property type="component" value="Unassembled WGS sequence"/>
</dbReference>
<dbReference type="InterPro" id="IPR008576">
    <property type="entry name" value="MeTrfase_NTM1"/>
</dbReference>
<feature type="compositionally biased region" description="Polar residues" evidence="12">
    <location>
        <begin position="1"/>
        <end position="18"/>
    </location>
</feature>
<name>A0A0L0BUB1_LUCCU</name>
<evidence type="ECO:0000313" key="13">
    <source>
        <dbReference type="EMBL" id="KNC23665.1"/>
    </source>
</evidence>
<protein>
    <recommendedName>
        <fullName evidence="6">Alpha N-terminal protein methyltransferase 1</fullName>
        <ecNumber evidence="5">2.1.1.244</ecNumber>
    </recommendedName>
    <alternativeName>
        <fullName evidence="7">X-Pro-Lys N-terminal protein methyltransferase 1</fullName>
    </alternativeName>
</protein>
<dbReference type="PANTHER" id="PTHR12753:SF0">
    <property type="entry name" value="ALPHA N-TERMINAL PROTEIN METHYLTRANSFERASE 1"/>
    <property type="match status" value="1"/>
</dbReference>
<dbReference type="GO" id="GO:0071885">
    <property type="term" value="F:N-terminal protein N-methyltransferase activity"/>
    <property type="evidence" value="ECO:0007669"/>
    <property type="project" value="UniProtKB-EC"/>
</dbReference>
<sequence length="251" mass="28348">MQEITTSEIASTQLTQQEKNGETQKPQKEFYTKAQQYWSEVPATVNGMLGGLGYINAIDVQGSNAFLRELKIKDAHKKYALDCGAGIGRVSKNLLMPMFGKVDMVEQDPTFAAKAKDYCTADSGCTLGYPNRLGEIHNMGLQQFVPPAQKYDLVWSQWVLGHLTDDDLLAFFRRIHMTLRPEGHFVLKENVTKTKEVVKDETDSSVTRPLKTYEMLLKQAGFRIVKMSQQKSFPKGLFPVYMIACRPVLVQ</sequence>
<accession>A0A0L0BUB1</accession>
<organism evidence="13 14">
    <name type="scientific">Lucilia cuprina</name>
    <name type="common">Green bottle fly</name>
    <name type="synonym">Australian sheep blowfly</name>
    <dbReference type="NCBI Taxonomy" id="7375"/>
    <lineage>
        <taxon>Eukaryota</taxon>
        <taxon>Metazoa</taxon>
        <taxon>Ecdysozoa</taxon>
        <taxon>Arthropoda</taxon>
        <taxon>Hexapoda</taxon>
        <taxon>Insecta</taxon>
        <taxon>Pterygota</taxon>
        <taxon>Neoptera</taxon>
        <taxon>Endopterygota</taxon>
        <taxon>Diptera</taxon>
        <taxon>Brachycera</taxon>
        <taxon>Muscomorpha</taxon>
        <taxon>Oestroidea</taxon>
        <taxon>Calliphoridae</taxon>
        <taxon>Luciliinae</taxon>
        <taxon>Lucilia</taxon>
    </lineage>
</organism>
<evidence type="ECO:0000256" key="4">
    <source>
        <dbReference type="ARBA" id="ARBA00022691"/>
    </source>
</evidence>
<evidence type="ECO:0000256" key="7">
    <source>
        <dbReference type="ARBA" id="ARBA00043129"/>
    </source>
</evidence>
<dbReference type="PIRSF" id="PIRSF016958">
    <property type="entry name" value="DUF858_MeTrfase_lik"/>
    <property type="match status" value="1"/>
</dbReference>
<gene>
    <name evidence="13" type="ORF">FF38_13730</name>
</gene>
<evidence type="ECO:0000256" key="12">
    <source>
        <dbReference type="SAM" id="MobiDB-lite"/>
    </source>
</evidence>
<dbReference type="GO" id="GO:0005737">
    <property type="term" value="C:cytoplasm"/>
    <property type="evidence" value="ECO:0007669"/>
    <property type="project" value="TreeGrafter"/>
</dbReference>
<dbReference type="GO" id="GO:0032259">
    <property type="term" value="P:methylation"/>
    <property type="evidence" value="ECO:0007669"/>
    <property type="project" value="UniProtKB-KW"/>
</dbReference>
<feature type="binding site" evidence="11">
    <location>
        <begin position="141"/>
        <end position="142"/>
    </location>
    <ligand>
        <name>S-adenosyl-L-methionine</name>
        <dbReference type="ChEBI" id="CHEBI:59789"/>
    </ligand>
</feature>
<dbReference type="STRING" id="7375.A0A0L0BUB1"/>